<feature type="domain" description="PKD" evidence="7">
    <location>
        <begin position="521"/>
        <end position="589"/>
    </location>
</feature>
<dbReference type="PROSITE" id="PS50093">
    <property type="entry name" value="PKD"/>
    <property type="match status" value="15"/>
</dbReference>
<evidence type="ECO:0000259" key="7">
    <source>
        <dbReference type="PROSITE" id="PS50093"/>
    </source>
</evidence>
<dbReference type="NCBIfam" id="TIGR04131">
    <property type="entry name" value="Bac_Flav_CTERM"/>
    <property type="match status" value="1"/>
</dbReference>
<evidence type="ECO:0000256" key="4">
    <source>
        <dbReference type="ARBA" id="ARBA00022989"/>
    </source>
</evidence>
<comment type="subcellular location">
    <subcellularLocation>
        <location evidence="1">Membrane</location>
        <topology evidence="1">Multi-pass membrane protein</topology>
    </subcellularLocation>
</comment>
<feature type="domain" description="PKD" evidence="7">
    <location>
        <begin position="194"/>
        <end position="261"/>
    </location>
</feature>
<feature type="domain" description="PKD" evidence="7">
    <location>
        <begin position="874"/>
        <end position="937"/>
    </location>
</feature>
<evidence type="ECO:0000313" key="9">
    <source>
        <dbReference type="Proteomes" id="UP000321204"/>
    </source>
</evidence>
<feature type="domain" description="PKD" evidence="7">
    <location>
        <begin position="24"/>
        <end position="107"/>
    </location>
</feature>
<dbReference type="Gene3D" id="2.60.40.10">
    <property type="entry name" value="Immunoglobulins"/>
    <property type="match status" value="15"/>
</dbReference>
<evidence type="ECO:0000313" key="8">
    <source>
        <dbReference type="EMBL" id="QEC56503.1"/>
    </source>
</evidence>
<dbReference type="GO" id="GO:0006816">
    <property type="term" value="P:calcium ion transport"/>
    <property type="evidence" value="ECO:0007669"/>
    <property type="project" value="TreeGrafter"/>
</dbReference>
<dbReference type="SUPFAM" id="SSF49299">
    <property type="entry name" value="PKD domain"/>
    <property type="match status" value="15"/>
</dbReference>
<feature type="domain" description="PKD" evidence="7">
    <location>
        <begin position="632"/>
        <end position="667"/>
    </location>
</feature>
<feature type="domain" description="PKD" evidence="7">
    <location>
        <begin position="683"/>
        <end position="752"/>
    </location>
</feature>
<feature type="domain" description="PKD" evidence="7">
    <location>
        <begin position="132"/>
        <end position="187"/>
    </location>
</feature>
<dbReference type="FunFam" id="2.60.40.10:FF:000270">
    <property type="entry name" value="Cell surface protein"/>
    <property type="match status" value="2"/>
</dbReference>
<dbReference type="SMART" id="SM00089">
    <property type="entry name" value="PKD"/>
    <property type="match status" value="15"/>
</dbReference>
<evidence type="ECO:0000256" key="3">
    <source>
        <dbReference type="ARBA" id="ARBA00022737"/>
    </source>
</evidence>
<sequence length="1447" mass="155082">MLRKSTILTLICVCLSLIVCAQTPAASFTAVPASGCSPLVVNFSDASTGNPTTWFWDFGNGATSTLKNPSTTYFIPGKYTVKLTVTNSSGSDTKTQTDFVTVYGKPTVLFGASDSIGCFPFPVRFADLSLASTGTANTSWIWDFGDGAQSSVQNPQNKYGSSGNYTVSLKVTNDKGCFATFTKPAYIRLNGGVKPDFTFLQPSACRTPVTIGFTNLSTGPNTLTYQWNFGDGTTSAQQNPLHTYTSPGAYSVYLVTTSSSGCTDTLTKPNLFNLGNITTSFTAPDSVCVGEAVAITNTSSAPAISTLWDFGDGATATSVSGTKTYTVPGTYTIRLLQSYGACTDSASKSIKVRPIPKASFIADKTAFCQAPATVNFTDASQNAVSYEWNFGDGATSSQQNPSHTYTAFGNYTVKLKTTNALGCADSSTLTVTISKPVITLSGLPQEGCVPYTANFVASVSSPDPVVTYAWDFGDGASSSAAAPSHTYTAQGTYTVTLKVTTQSGCTESYSYAAAVKAGTKPQVNFTATPREVCAFQTVSFSSLTTGLSTGSNVSYLWNFGDGGTSTAQNPTYQYNDTGTFNVVLYVKNNGCEDSLRIDRFIKIKPPIANFIYQTSCANKLHFGFIDRSIGATSWQWDFGDGVTSTQQSPTHDYAAYGTYIVKLLVSNDTCTHTKALTIRIVNGTPDFHALPTTACKGATISFAADTMNAANIARYDWNFGHGGSRGLGINGSTVYPRAGLYSVSLTITDVMGCVDSVVKPQYIRITGPTANFIAANNNGCRGLTATFTDSSKSDGISNLVRWQWNFGDGTTANDATGRLLQHSYLLAGSFPVSLKVTDAGGCVDSINRPALVNASNIKADFVSEDTLSCPGAAIHFTNNSAASSAYTSTWQFGNGDTSLQKDPVASYNADGVYSIRLKIKDAFGCNDSLTKPHYITVKHPVAGYTVSDSASSCTPFMVHFTNTSTFYTSYIWDLGGGTSVFTNPTQYYNQPGTYKTKLIVTSPGGCRDTATKDITVIDVSGARLWYLPLNGCKPLTVDVHAVAPKNMDYVWDFGDGTIISSQDTATRHVYNFFGDFVPKIILSDKSGCVIPVTGPDTIRIKGATAKFGVDRRLLCDSGLVRFLDSTTFNNPIVAYNWNFGDGTSSTQSTVTHYYNKPGIYPVSVDVLTQSLCVDTFRLSVPVRVVASPDVRIDGDSVICIGEGMNHLGAFNRTDTSLVRWAWNFPNGNTSVVQLPQKQIYNSAGKFLVQAIATNSDGCKDTAVKNIRVNPLPSVQLPSVLTTRTGNPVTLPAVYSGGVVDYKWTHVESLNCGTCPQPVASPKFNTKYTVDFVDNNGCKNKGEIQVIVFCNNDNVFVPNTFSPNGDGSNDVFYVRGKGLNRVKSLRIFNRWGQVVFERMNFAVNDASAGWDGTFNGAKQKPDVYIYQLEIWCDNSTVVSFEGNVALIQ</sequence>
<dbReference type="GO" id="GO:0005886">
    <property type="term" value="C:plasma membrane"/>
    <property type="evidence" value="ECO:0007669"/>
    <property type="project" value="TreeGrafter"/>
</dbReference>
<dbReference type="OrthoDB" id="7794186at2"/>
<keyword evidence="4" id="KW-1133">Transmembrane helix</keyword>
<name>A0A5B8UIY3_9BACT</name>
<dbReference type="KEGG" id="fgg:FSB75_11550"/>
<keyword evidence="6" id="KW-0732">Signal</keyword>
<accession>A0A5B8UIY3</accession>
<dbReference type="InterPro" id="IPR000601">
    <property type="entry name" value="PKD_dom"/>
</dbReference>
<dbReference type="PANTHER" id="PTHR46730">
    <property type="entry name" value="POLYCYSTIN-1"/>
    <property type="match status" value="1"/>
</dbReference>
<feature type="domain" description="PKD" evidence="7">
    <location>
        <begin position="1044"/>
        <end position="1087"/>
    </location>
</feature>
<dbReference type="PANTHER" id="PTHR46730:SF1">
    <property type="entry name" value="PLAT DOMAIN-CONTAINING PROTEIN"/>
    <property type="match status" value="1"/>
</dbReference>
<dbReference type="InterPro" id="IPR035986">
    <property type="entry name" value="PKD_dom_sf"/>
</dbReference>
<reference evidence="8 9" key="1">
    <citation type="journal article" date="2015" name="Int. J. Syst. Evol. Microbiol.">
        <title>Flavisolibacter ginsenosidimutans sp. nov., with ginsenoside-converting activity isolated from soil used for cultivating ginseng.</title>
        <authorList>
            <person name="Zhao Y."/>
            <person name="Liu Q."/>
            <person name="Kang M.S."/>
            <person name="Jin F."/>
            <person name="Yu H."/>
            <person name="Im W.T."/>
        </authorList>
    </citation>
    <scope>NUCLEOTIDE SEQUENCE [LARGE SCALE GENOMIC DNA]</scope>
    <source>
        <strain evidence="8 9">Gsoil 636</strain>
    </source>
</reference>
<dbReference type="InterPro" id="IPR026341">
    <property type="entry name" value="T9SS_type_B"/>
</dbReference>
<keyword evidence="2" id="KW-0812">Transmembrane</keyword>
<feature type="domain" description="PKD" evidence="7">
    <location>
        <begin position="436"/>
        <end position="515"/>
    </location>
</feature>
<feature type="domain" description="PKD" evidence="7">
    <location>
        <begin position="356"/>
        <end position="440"/>
    </location>
</feature>
<protein>
    <submittedName>
        <fullName evidence="8">PKD domain-containing protein</fullName>
    </submittedName>
</protein>
<feature type="domain" description="PKD" evidence="7">
    <location>
        <begin position="1213"/>
        <end position="1268"/>
    </location>
</feature>
<keyword evidence="9" id="KW-1185">Reference proteome</keyword>
<dbReference type="EMBL" id="CP042433">
    <property type="protein sequence ID" value="QEC56503.1"/>
    <property type="molecule type" value="Genomic_DNA"/>
</dbReference>
<evidence type="ECO:0000256" key="6">
    <source>
        <dbReference type="SAM" id="SignalP"/>
    </source>
</evidence>
<feature type="domain" description="PKD" evidence="7">
    <location>
        <begin position="1130"/>
        <end position="1166"/>
    </location>
</feature>
<evidence type="ECO:0000256" key="5">
    <source>
        <dbReference type="ARBA" id="ARBA00023136"/>
    </source>
</evidence>
<keyword evidence="3" id="KW-0677">Repeat</keyword>
<dbReference type="Proteomes" id="UP000321204">
    <property type="component" value="Chromosome"/>
</dbReference>
<organism evidence="8 9">
    <name type="scientific">Flavisolibacter ginsenosidimutans</name>
    <dbReference type="NCBI Taxonomy" id="661481"/>
    <lineage>
        <taxon>Bacteria</taxon>
        <taxon>Pseudomonadati</taxon>
        <taxon>Bacteroidota</taxon>
        <taxon>Chitinophagia</taxon>
        <taxon>Chitinophagales</taxon>
        <taxon>Chitinophagaceae</taxon>
        <taxon>Flavisolibacter</taxon>
    </lineage>
</organism>
<dbReference type="InterPro" id="IPR013783">
    <property type="entry name" value="Ig-like_fold"/>
</dbReference>
<keyword evidence="5" id="KW-0472">Membrane</keyword>
<feature type="domain" description="PKD" evidence="7">
    <location>
        <begin position="768"/>
        <end position="841"/>
    </location>
</feature>
<feature type="domain" description="PKD" evidence="7">
    <location>
        <begin position="968"/>
        <end position="1016"/>
    </location>
</feature>
<proteinExistence type="predicted"/>
<feature type="domain" description="PKD" evidence="7">
    <location>
        <begin position="276"/>
        <end position="352"/>
    </location>
</feature>
<dbReference type="GO" id="GO:0005261">
    <property type="term" value="F:monoatomic cation channel activity"/>
    <property type="evidence" value="ECO:0007669"/>
    <property type="project" value="TreeGrafter"/>
</dbReference>
<dbReference type="Pfam" id="PF18911">
    <property type="entry name" value="PKD_4"/>
    <property type="match status" value="14"/>
</dbReference>
<feature type="signal peptide" evidence="6">
    <location>
        <begin position="1"/>
        <end position="21"/>
    </location>
</feature>
<evidence type="ECO:0000256" key="2">
    <source>
        <dbReference type="ARBA" id="ARBA00022692"/>
    </source>
</evidence>
<feature type="chain" id="PRO_5023149161" evidence="6">
    <location>
        <begin position="22"/>
        <end position="1447"/>
    </location>
</feature>
<dbReference type="Pfam" id="PF13585">
    <property type="entry name" value="CHU_C"/>
    <property type="match status" value="1"/>
</dbReference>
<gene>
    <name evidence="8" type="ORF">FSB75_11550</name>
</gene>
<evidence type="ECO:0000256" key="1">
    <source>
        <dbReference type="ARBA" id="ARBA00004141"/>
    </source>
</evidence>
<dbReference type="CDD" id="cd00146">
    <property type="entry name" value="PKD"/>
    <property type="match status" value="12"/>
</dbReference>
<dbReference type="InterPro" id="IPR022409">
    <property type="entry name" value="PKD/Chitinase_dom"/>
</dbReference>